<keyword evidence="3" id="KW-1185">Reference proteome</keyword>
<dbReference type="SUPFAM" id="SSF54637">
    <property type="entry name" value="Thioesterase/thiol ester dehydrase-isomerase"/>
    <property type="match status" value="1"/>
</dbReference>
<dbReference type="InterPro" id="IPR039569">
    <property type="entry name" value="FAS1-like_DH_region"/>
</dbReference>
<organism evidence="2 3">
    <name type="scientific">Falsiroseomonas stagni DSM 19981</name>
    <dbReference type="NCBI Taxonomy" id="1123062"/>
    <lineage>
        <taxon>Bacteria</taxon>
        <taxon>Pseudomonadati</taxon>
        <taxon>Pseudomonadota</taxon>
        <taxon>Alphaproteobacteria</taxon>
        <taxon>Acetobacterales</taxon>
        <taxon>Roseomonadaceae</taxon>
        <taxon>Falsiroseomonas</taxon>
    </lineage>
</organism>
<accession>A0A1I4AW73</accession>
<dbReference type="Proteomes" id="UP000199473">
    <property type="component" value="Unassembled WGS sequence"/>
</dbReference>
<evidence type="ECO:0000313" key="3">
    <source>
        <dbReference type="Proteomes" id="UP000199473"/>
    </source>
</evidence>
<evidence type="ECO:0000313" key="2">
    <source>
        <dbReference type="EMBL" id="SFK60842.1"/>
    </source>
</evidence>
<dbReference type="Gene3D" id="3.10.129.10">
    <property type="entry name" value="Hotdog Thioesterase"/>
    <property type="match status" value="1"/>
</dbReference>
<protein>
    <submittedName>
        <fullName evidence="2">N-terminal half of MaoC dehydratase</fullName>
    </submittedName>
</protein>
<dbReference type="AlphaFoldDB" id="A0A1I4AW73"/>
<dbReference type="STRING" id="1123062.SAMN02745775_104244"/>
<feature type="domain" description="FAS1-like dehydratase" evidence="1">
    <location>
        <begin position="11"/>
        <end position="155"/>
    </location>
</feature>
<dbReference type="Pfam" id="PF13452">
    <property type="entry name" value="FAS1_DH_region"/>
    <property type="match status" value="1"/>
</dbReference>
<name>A0A1I4AW73_9PROT</name>
<gene>
    <name evidence="2" type="ORF">SAMN02745775_104244</name>
</gene>
<evidence type="ECO:0000259" key="1">
    <source>
        <dbReference type="Pfam" id="PF13452"/>
    </source>
</evidence>
<dbReference type="InterPro" id="IPR029069">
    <property type="entry name" value="HotDog_dom_sf"/>
</dbReference>
<dbReference type="OrthoDB" id="4235906at2"/>
<dbReference type="RefSeq" id="WP_092960289.1">
    <property type="nucleotide sequence ID" value="NZ_FOSQ01000004.1"/>
</dbReference>
<proteinExistence type="predicted"/>
<reference evidence="2 3" key="1">
    <citation type="submission" date="2016-10" db="EMBL/GenBank/DDBJ databases">
        <authorList>
            <person name="de Groot N.N."/>
        </authorList>
    </citation>
    <scope>NUCLEOTIDE SEQUENCE [LARGE SCALE GENOMIC DNA]</scope>
    <source>
        <strain evidence="2 3">DSM 19981</strain>
    </source>
</reference>
<dbReference type="EMBL" id="FOSQ01000004">
    <property type="protein sequence ID" value="SFK60842.1"/>
    <property type="molecule type" value="Genomic_DNA"/>
</dbReference>
<sequence length="173" mass="19655">MDLVTEAARALVGVQSDWVEATHPVEASELRRFMHAMMDPNARHRPGYTGPRHDMPVAPLGFPVHAYRRAAADDWDPIEGHGDPEFDGESRLMRPHLPRMPVKLRGVLNGGYDYEFFSHARLGERIFCRSAYRDVKQRQGRSGPMVIVTIDDEFAAGGERRKLFLCTTNLILR</sequence>